<evidence type="ECO:0000313" key="6">
    <source>
        <dbReference type="EMBL" id="SIS90637.1"/>
    </source>
</evidence>
<dbReference type="Gene3D" id="4.10.220.110">
    <property type="match status" value="1"/>
</dbReference>
<dbReference type="Pfam" id="PF22178">
    <property type="entry name" value="Gp5_trimer_C"/>
    <property type="match status" value="1"/>
</dbReference>
<comment type="subcellular location">
    <subcellularLocation>
        <location evidence="1">Secreted</location>
    </subcellularLocation>
</comment>
<dbReference type="SUPFAM" id="SSF69279">
    <property type="entry name" value="Phage tail proteins"/>
    <property type="match status" value="2"/>
</dbReference>
<sequence length="691" mass="77596">MNAPFKQTERLGRLITALGENVLVLLRFEGSDYLNDLFEYRVEALATRDDLDFDTLIGTHATVEIEAHEVMRPFDGIVTSAQYSGVGENGHIYTLTLRPWFWLAGKRRNYRIFHSKRVDQILRELLSDYGVFSNPHLEIRISNQYEELEYTVQHGVSDLEFARRQMERHGISFHFRHEKGSHTLVLTDDELAHEEIGEIPFKRYDGHHQYEFEHFWDWKPERNFTTGAIFQTDYNFKHPTQKMDTWQASDAQYAFGHVESFDYPGDYLSEAPGKIVTRMRQRQERGADRRNRAVGDCVSLASGQRVTLGGDKVPGHGETYLCLSATHRFVSESYGSGGEGSDGYSYSGSWVLMPDTAPMVPPKRTPLSRVYGPQTAMVVGEGEIDCDEHGRILVRFHWDLEEAFSMRCRVSQSWASQGWGGMVIPRIGMEVVVEFLEGDPDKPLVTGCVYNGRNTTPYDLPRHKTKSVFRSDTHQGDGFNEFTFEDQAGEEKIYLHAEKDHELHIENNRAKRVDRNQSESVGHNKSIEVGNNHHEIIGGNMTLMVGPNKLQNAVTSAFHKFTGAIGDLANKLGLPDFMNMGEGNLVIGVAKNKAETVMVSSNEIVGAAKTVTVGGGYQLTVQGIRNESVLLGAYEEVGQNKVVVAGKRLEMVCGKSKFQMNEDGTIVLEGIDIKVSGSSKVAVNGGRIDLN</sequence>
<protein>
    <submittedName>
        <fullName evidence="6">Type VI secretion system secreted protein VgrG</fullName>
    </submittedName>
    <submittedName>
        <fullName evidence="7">Type VI secretion system tip protein VgrG</fullName>
    </submittedName>
</protein>
<dbReference type="Gene3D" id="2.40.50.230">
    <property type="entry name" value="Gp5 N-terminal domain"/>
    <property type="match status" value="1"/>
</dbReference>
<name>A0AA45W551_9RHOB</name>
<evidence type="ECO:0000313" key="8">
    <source>
        <dbReference type="Proteomes" id="UP000186216"/>
    </source>
</evidence>
<dbReference type="Proteomes" id="UP000186216">
    <property type="component" value="Unassembled WGS sequence"/>
</dbReference>
<dbReference type="Proteomes" id="UP001215549">
    <property type="component" value="Chromosome"/>
</dbReference>
<dbReference type="EMBL" id="FTOU01000008">
    <property type="protein sequence ID" value="SIS90637.1"/>
    <property type="molecule type" value="Genomic_DNA"/>
</dbReference>
<dbReference type="InterPro" id="IPR017847">
    <property type="entry name" value="T6SS_RhsGE_Vgr_subset"/>
</dbReference>
<evidence type="ECO:0000256" key="3">
    <source>
        <dbReference type="ARBA" id="ARBA00022525"/>
    </source>
</evidence>
<dbReference type="InterPro" id="IPR006531">
    <property type="entry name" value="Gp5/Vgr_OB"/>
</dbReference>
<dbReference type="NCBIfam" id="TIGR03361">
    <property type="entry name" value="VI_Rhs_Vgr"/>
    <property type="match status" value="1"/>
</dbReference>
<feature type="domain" description="Gp5/Type VI secretion system Vgr C-terminal trimerisation" evidence="5">
    <location>
        <begin position="467"/>
        <end position="551"/>
    </location>
</feature>
<dbReference type="InterPro" id="IPR050708">
    <property type="entry name" value="T6SS_VgrG/RHS"/>
</dbReference>
<reference evidence="6 8" key="1">
    <citation type="submission" date="2017-01" db="EMBL/GenBank/DDBJ databases">
        <authorList>
            <person name="Varghese N."/>
            <person name="Submissions S."/>
        </authorList>
    </citation>
    <scope>NUCLEOTIDE SEQUENCE [LARGE SCALE GENOMIC DNA]</scope>
    <source>
        <strain evidence="6 8">DSM 18447</strain>
    </source>
</reference>
<evidence type="ECO:0000259" key="5">
    <source>
        <dbReference type="Pfam" id="PF22178"/>
    </source>
</evidence>
<evidence type="ECO:0000259" key="4">
    <source>
        <dbReference type="Pfam" id="PF04717"/>
    </source>
</evidence>
<dbReference type="AlphaFoldDB" id="A0AA45W551"/>
<dbReference type="InterPro" id="IPR037026">
    <property type="entry name" value="Vgr_OB-fold_dom_sf"/>
</dbReference>
<comment type="similarity">
    <text evidence="2">Belongs to the VgrG protein family.</text>
</comment>
<proteinExistence type="inferred from homology"/>
<evidence type="ECO:0000256" key="1">
    <source>
        <dbReference type="ARBA" id="ARBA00004613"/>
    </source>
</evidence>
<evidence type="ECO:0000313" key="7">
    <source>
        <dbReference type="EMBL" id="WCR02157.1"/>
    </source>
</evidence>
<dbReference type="RefSeq" id="WP_076526452.1">
    <property type="nucleotide sequence ID" value="NZ_CP067140.1"/>
</dbReference>
<keyword evidence="3" id="KW-0964">Secreted</keyword>
<dbReference type="PANTHER" id="PTHR32305:SF15">
    <property type="entry name" value="PROTEIN RHSA-RELATED"/>
    <property type="match status" value="1"/>
</dbReference>
<dbReference type="Gene3D" id="2.30.110.50">
    <property type="match status" value="1"/>
</dbReference>
<evidence type="ECO:0000256" key="2">
    <source>
        <dbReference type="ARBA" id="ARBA00005558"/>
    </source>
</evidence>
<dbReference type="Pfam" id="PF04717">
    <property type="entry name" value="Phage_base_V"/>
    <property type="match status" value="1"/>
</dbReference>
<organism evidence="6 8">
    <name type="scientific">Paracoccus saliphilus</name>
    <dbReference type="NCBI Taxonomy" id="405559"/>
    <lineage>
        <taxon>Bacteria</taxon>
        <taxon>Pseudomonadati</taxon>
        <taxon>Pseudomonadota</taxon>
        <taxon>Alphaproteobacteria</taxon>
        <taxon>Rhodobacterales</taxon>
        <taxon>Paracoccaceae</taxon>
        <taxon>Paracoccus</taxon>
    </lineage>
</organism>
<gene>
    <name evidence="7" type="primary">tssI</name>
    <name evidence="7" type="ORF">JHX88_14765</name>
    <name evidence="6" type="ORF">SAMN05421772_10874</name>
</gene>
<dbReference type="NCBIfam" id="TIGR01646">
    <property type="entry name" value="vgr_GE"/>
    <property type="match status" value="1"/>
</dbReference>
<dbReference type="Gene3D" id="3.55.50.10">
    <property type="entry name" value="Baseplate protein-like domains"/>
    <property type="match status" value="1"/>
</dbReference>
<feature type="domain" description="Gp5/Type VI secretion system Vgr protein OB-fold" evidence="4">
    <location>
        <begin position="385"/>
        <end position="450"/>
    </location>
</feature>
<dbReference type="SUPFAM" id="SSF69255">
    <property type="entry name" value="gp5 N-terminal domain-like"/>
    <property type="match status" value="1"/>
</dbReference>
<accession>A0AA45W551</accession>
<dbReference type="PANTHER" id="PTHR32305">
    <property type="match status" value="1"/>
</dbReference>
<evidence type="ECO:0000313" key="9">
    <source>
        <dbReference type="Proteomes" id="UP001215549"/>
    </source>
</evidence>
<dbReference type="InterPro" id="IPR006533">
    <property type="entry name" value="T6SS_Vgr_RhsGE"/>
</dbReference>
<dbReference type="EMBL" id="CP067140">
    <property type="protein sequence ID" value="WCR02157.1"/>
    <property type="molecule type" value="Genomic_DNA"/>
</dbReference>
<reference evidence="7 9" key="2">
    <citation type="submission" date="2021-01" db="EMBL/GenBank/DDBJ databases">
        <title>Biogeographic distribution of Paracoccus.</title>
        <authorList>
            <person name="Hollensteiner J."/>
            <person name="Leineberger J."/>
            <person name="Brinkhoff T."/>
            <person name="Daniel R."/>
        </authorList>
    </citation>
    <scope>NUCLEOTIDE SEQUENCE [LARGE SCALE GENOMIC DNA]</scope>
    <source>
        <strain evidence="7 9">DSM 18447</strain>
    </source>
</reference>
<dbReference type="Pfam" id="PF05954">
    <property type="entry name" value="Phage_GPD"/>
    <property type="match status" value="1"/>
</dbReference>
<dbReference type="InterPro" id="IPR054030">
    <property type="entry name" value="Gp5_Vgr_C"/>
</dbReference>
<dbReference type="SUPFAM" id="SSF69349">
    <property type="entry name" value="Phage fibre proteins"/>
    <property type="match status" value="2"/>
</dbReference>
<keyword evidence="9" id="KW-1185">Reference proteome</keyword>
<dbReference type="GO" id="GO:0005576">
    <property type="term" value="C:extracellular region"/>
    <property type="evidence" value="ECO:0007669"/>
    <property type="project" value="UniProtKB-SubCell"/>
</dbReference>